<dbReference type="Proteomes" id="UP001152519">
    <property type="component" value="Unassembled WGS sequence"/>
</dbReference>
<organism evidence="1 2">
    <name type="scientific">Actinacidiphila cocklensis</name>
    <dbReference type="NCBI Taxonomy" id="887465"/>
    <lineage>
        <taxon>Bacteria</taxon>
        <taxon>Bacillati</taxon>
        <taxon>Actinomycetota</taxon>
        <taxon>Actinomycetes</taxon>
        <taxon>Kitasatosporales</taxon>
        <taxon>Streptomycetaceae</taxon>
        <taxon>Actinacidiphila</taxon>
    </lineage>
</organism>
<dbReference type="AlphaFoldDB" id="A0A9W4DXD0"/>
<accession>A0A9W4DXD0</accession>
<protein>
    <submittedName>
        <fullName evidence="1">Uncharacterized protein</fullName>
    </submittedName>
</protein>
<dbReference type="EMBL" id="CAJSLV010000060">
    <property type="protein sequence ID" value="CAG6395250.1"/>
    <property type="molecule type" value="Genomic_DNA"/>
</dbReference>
<gene>
    <name evidence="1" type="ORF">SCOCK_300059</name>
</gene>
<evidence type="ECO:0000313" key="2">
    <source>
        <dbReference type="Proteomes" id="UP001152519"/>
    </source>
</evidence>
<keyword evidence="2" id="KW-1185">Reference proteome</keyword>
<comment type="caution">
    <text evidence="1">The sequence shown here is derived from an EMBL/GenBank/DDBJ whole genome shotgun (WGS) entry which is preliminary data.</text>
</comment>
<sequence length="168" mass="17470">MHRRTVIATTGITGLIIGAVVWATLEPTGTQTVTPSAAQGAARTPAANDATGHYTTARAIADTLEAAGFAVANLYWNDLTDTNKDITSSWDVLITETPGPAPGDSGINLFRNHEAVTKWADLSKSAERVAVIGDTWAVSLASVGDDALALSRKMAPRIAQVLGGTVVE</sequence>
<reference evidence="1" key="1">
    <citation type="submission" date="2021-05" db="EMBL/GenBank/DDBJ databases">
        <authorList>
            <person name="Arsene-Ploetze F."/>
        </authorList>
    </citation>
    <scope>NUCLEOTIDE SEQUENCE</scope>
    <source>
        <strain evidence="1">DSM 42138</strain>
    </source>
</reference>
<name>A0A9W4DXD0_9ACTN</name>
<proteinExistence type="predicted"/>
<evidence type="ECO:0000313" key="1">
    <source>
        <dbReference type="EMBL" id="CAG6395250.1"/>
    </source>
</evidence>
<dbReference type="RefSeq" id="WP_251492254.1">
    <property type="nucleotide sequence ID" value="NZ_CAJSLV010000060.1"/>
</dbReference>